<dbReference type="GO" id="GO:0052856">
    <property type="term" value="F:NAD(P)HX epimerase activity"/>
    <property type="evidence" value="ECO:0000318"/>
    <property type="project" value="GO_Central"/>
</dbReference>
<dbReference type="HOGENOM" id="CLU_024853_3_0_1"/>
<dbReference type="PANTHER" id="PTHR13232:SF10">
    <property type="entry name" value="NAD(P)H-HYDRATE EPIMERASE"/>
    <property type="match status" value="1"/>
</dbReference>
<dbReference type="InParanoid" id="T1G1G8"/>
<sequence length="282" mass="31194">SIETAKELYQELLNEYKVGLDQLFEIIGFLCASVFAKAYPKSSLTKDKGSILVCCGPGRNGAEGLVCARHLKLFGYRPTVFYPKPASEEINLSLTDQCERHGIPFLFYLPSEPQLIADSYNVIVDAIFGFNFEGRPPSSEFNHIIKTLGRSKLPIVSINLPSGYNNMTSSDSEPNETFIKPETLISMLVPLECARHYNFKNHFLVGHLLLPLDLVSKYFLYLPSFKDSTWSYFDMLYQASISSTSGCGSSGSSNRSHSVSASSFGQISSLVSNTNASDLECI</sequence>
<dbReference type="PROSITE" id="PS51385">
    <property type="entry name" value="YJEF_N"/>
    <property type="match status" value="1"/>
</dbReference>
<evidence type="ECO:0000313" key="11">
    <source>
        <dbReference type="EMBL" id="ESO09541.1"/>
    </source>
</evidence>
<dbReference type="eggNOG" id="KOG2585">
    <property type="taxonomic scope" value="Eukaryota"/>
</dbReference>
<reference evidence="13" key="1">
    <citation type="submission" date="2012-12" db="EMBL/GenBank/DDBJ databases">
        <authorList>
            <person name="Hellsten U."/>
            <person name="Grimwood J."/>
            <person name="Chapman J.A."/>
            <person name="Shapiro H."/>
            <person name="Aerts A."/>
            <person name="Otillar R.P."/>
            <person name="Terry A.Y."/>
            <person name="Boore J.L."/>
            <person name="Simakov O."/>
            <person name="Marletaz F."/>
            <person name="Cho S.-J."/>
            <person name="Edsinger-Gonzales E."/>
            <person name="Havlak P."/>
            <person name="Kuo D.-H."/>
            <person name="Larsson T."/>
            <person name="Lv J."/>
            <person name="Arendt D."/>
            <person name="Savage R."/>
            <person name="Osoegawa K."/>
            <person name="de Jong P."/>
            <person name="Lindberg D.R."/>
            <person name="Seaver E.C."/>
            <person name="Weisblat D.A."/>
            <person name="Putnam N.H."/>
            <person name="Grigoriev I.V."/>
            <person name="Rokhsar D.S."/>
        </authorList>
    </citation>
    <scope>NUCLEOTIDE SEQUENCE</scope>
</reference>
<dbReference type="GeneID" id="20214916"/>
<dbReference type="EC" id="5.1.99.6" evidence="3"/>
<gene>
    <name evidence="12" type="primary">20214916</name>
    <name evidence="11" type="ORF">HELRODRAFT_73647</name>
</gene>
<organism evidence="12 13">
    <name type="scientific">Helobdella robusta</name>
    <name type="common">Californian leech</name>
    <dbReference type="NCBI Taxonomy" id="6412"/>
    <lineage>
        <taxon>Eukaryota</taxon>
        <taxon>Metazoa</taxon>
        <taxon>Spiralia</taxon>
        <taxon>Lophotrochozoa</taxon>
        <taxon>Annelida</taxon>
        <taxon>Clitellata</taxon>
        <taxon>Hirudinea</taxon>
        <taxon>Rhynchobdellida</taxon>
        <taxon>Glossiphoniidae</taxon>
        <taxon>Helobdella</taxon>
    </lineage>
</organism>
<dbReference type="Proteomes" id="UP000015101">
    <property type="component" value="Unassembled WGS sequence"/>
</dbReference>
<evidence type="ECO:0000256" key="8">
    <source>
        <dbReference type="ARBA" id="ARBA00023027"/>
    </source>
</evidence>
<name>T1G1G8_HELRO</name>
<protein>
    <recommendedName>
        <fullName evidence="3">NAD(P)H-hydrate epimerase</fullName>
        <ecNumber evidence="3">5.1.99.6</ecNumber>
    </recommendedName>
</protein>
<evidence type="ECO:0000313" key="12">
    <source>
        <dbReference type="EnsemblMetazoa" id="HelroP73647"/>
    </source>
</evidence>
<evidence type="ECO:0000256" key="3">
    <source>
        <dbReference type="ARBA" id="ARBA00012228"/>
    </source>
</evidence>
<dbReference type="GO" id="GO:0046872">
    <property type="term" value="F:metal ion binding"/>
    <property type="evidence" value="ECO:0007669"/>
    <property type="project" value="UniProtKB-KW"/>
</dbReference>
<keyword evidence="5" id="KW-0547">Nucleotide-binding</keyword>
<dbReference type="InterPro" id="IPR004443">
    <property type="entry name" value="YjeF_N_dom"/>
</dbReference>
<dbReference type="GO" id="GO:0005739">
    <property type="term" value="C:mitochondrion"/>
    <property type="evidence" value="ECO:0000318"/>
    <property type="project" value="GO_Central"/>
</dbReference>
<keyword evidence="4" id="KW-0479">Metal-binding</keyword>
<dbReference type="STRING" id="6412.T1G1G8"/>
<evidence type="ECO:0000256" key="1">
    <source>
        <dbReference type="ARBA" id="ARBA00000013"/>
    </source>
</evidence>
<keyword evidence="13" id="KW-1185">Reference proteome</keyword>
<reference evidence="12" key="3">
    <citation type="submission" date="2015-06" db="UniProtKB">
        <authorList>
            <consortium name="EnsemblMetazoa"/>
        </authorList>
    </citation>
    <scope>IDENTIFICATION</scope>
</reference>
<evidence type="ECO:0000256" key="6">
    <source>
        <dbReference type="ARBA" id="ARBA00022857"/>
    </source>
</evidence>
<dbReference type="EMBL" id="KB095959">
    <property type="protein sequence ID" value="ESO09541.1"/>
    <property type="molecule type" value="Genomic_DNA"/>
</dbReference>
<dbReference type="EMBL" id="AMQM01002985">
    <property type="status" value="NOT_ANNOTATED_CDS"/>
    <property type="molecule type" value="Genomic_DNA"/>
</dbReference>
<accession>T1G1G8</accession>
<dbReference type="FunCoup" id="T1G1G8">
    <property type="interactions" value="1253"/>
</dbReference>
<proteinExistence type="predicted"/>
<keyword evidence="8" id="KW-0520">NAD</keyword>
<feature type="domain" description="YjeF N-terminal" evidence="10">
    <location>
        <begin position="5"/>
        <end position="216"/>
    </location>
</feature>
<dbReference type="InterPro" id="IPR036652">
    <property type="entry name" value="YjeF_N_dom_sf"/>
</dbReference>
<evidence type="ECO:0000256" key="4">
    <source>
        <dbReference type="ARBA" id="ARBA00022723"/>
    </source>
</evidence>
<dbReference type="SUPFAM" id="SSF64153">
    <property type="entry name" value="YjeF N-terminal domain-like"/>
    <property type="match status" value="1"/>
</dbReference>
<dbReference type="InterPro" id="IPR032976">
    <property type="entry name" value="YJEFN_prot_NAXE-like"/>
</dbReference>
<dbReference type="FunFam" id="3.40.50.10260:FF:000016">
    <property type="entry name" value="Pyridoxamine 5-phosphate oxidase, putative"/>
    <property type="match status" value="1"/>
</dbReference>
<evidence type="ECO:0000256" key="7">
    <source>
        <dbReference type="ARBA" id="ARBA00022958"/>
    </source>
</evidence>
<dbReference type="AlphaFoldDB" id="T1G1G8"/>
<comment type="catalytic activity">
    <reaction evidence="1">
        <text>(6R)-NADHX = (6S)-NADHX</text>
        <dbReference type="Rhea" id="RHEA:32215"/>
        <dbReference type="ChEBI" id="CHEBI:64074"/>
        <dbReference type="ChEBI" id="CHEBI:64075"/>
        <dbReference type="EC" id="5.1.99.6"/>
    </reaction>
</comment>
<comment type="catalytic activity">
    <reaction evidence="2">
        <text>(6R)-NADPHX = (6S)-NADPHX</text>
        <dbReference type="Rhea" id="RHEA:32227"/>
        <dbReference type="ChEBI" id="CHEBI:64076"/>
        <dbReference type="ChEBI" id="CHEBI:64077"/>
        <dbReference type="EC" id="5.1.99.6"/>
    </reaction>
</comment>
<evidence type="ECO:0000256" key="5">
    <source>
        <dbReference type="ARBA" id="ARBA00022741"/>
    </source>
</evidence>
<keyword evidence="9" id="KW-0413">Isomerase</keyword>
<evidence type="ECO:0000259" key="10">
    <source>
        <dbReference type="PROSITE" id="PS51385"/>
    </source>
</evidence>
<reference evidence="11 13" key="2">
    <citation type="journal article" date="2013" name="Nature">
        <title>Insights into bilaterian evolution from three spiralian genomes.</title>
        <authorList>
            <person name="Simakov O."/>
            <person name="Marletaz F."/>
            <person name="Cho S.J."/>
            <person name="Edsinger-Gonzales E."/>
            <person name="Havlak P."/>
            <person name="Hellsten U."/>
            <person name="Kuo D.H."/>
            <person name="Larsson T."/>
            <person name="Lv J."/>
            <person name="Arendt D."/>
            <person name="Savage R."/>
            <person name="Osoegawa K."/>
            <person name="de Jong P."/>
            <person name="Grimwood J."/>
            <person name="Chapman J.A."/>
            <person name="Shapiro H."/>
            <person name="Aerts A."/>
            <person name="Otillar R.P."/>
            <person name="Terry A.Y."/>
            <person name="Boore J.L."/>
            <person name="Grigoriev I.V."/>
            <person name="Lindberg D.R."/>
            <person name="Seaver E.C."/>
            <person name="Weisblat D.A."/>
            <person name="Putnam N.H."/>
            <person name="Rokhsar D.S."/>
        </authorList>
    </citation>
    <scope>NUCLEOTIDE SEQUENCE</scope>
</reference>
<evidence type="ECO:0000313" key="13">
    <source>
        <dbReference type="Proteomes" id="UP000015101"/>
    </source>
</evidence>
<keyword evidence="6" id="KW-0521">NADP</keyword>
<dbReference type="KEGG" id="hro:HELRODRAFT_73647"/>
<keyword evidence="7" id="KW-0630">Potassium</keyword>
<dbReference type="RefSeq" id="XP_009012634.1">
    <property type="nucleotide sequence ID" value="XM_009014386.1"/>
</dbReference>
<dbReference type="EnsemblMetazoa" id="HelroT73647">
    <property type="protein sequence ID" value="HelroP73647"/>
    <property type="gene ID" value="HelroG73647"/>
</dbReference>
<dbReference type="OrthoDB" id="10064708at2759"/>
<dbReference type="Gene3D" id="3.40.50.10260">
    <property type="entry name" value="YjeF N-terminal domain"/>
    <property type="match status" value="1"/>
</dbReference>
<dbReference type="Pfam" id="PF03853">
    <property type="entry name" value="YjeF_N"/>
    <property type="match status" value="1"/>
</dbReference>
<dbReference type="CTD" id="20214916"/>
<dbReference type="PANTHER" id="PTHR13232">
    <property type="entry name" value="NAD(P)H-HYDRATE EPIMERASE"/>
    <property type="match status" value="1"/>
</dbReference>
<dbReference type="GO" id="GO:0000166">
    <property type="term" value="F:nucleotide binding"/>
    <property type="evidence" value="ECO:0007669"/>
    <property type="project" value="UniProtKB-KW"/>
</dbReference>
<dbReference type="OMA" id="RIMVICG"/>
<evidence type="ECO:0000256" key="2">
    <source>
        <dbReference type="ARBA" id="ARBA00000909"/>
    </source>
</evidence>
<evidence type="ECO:0000256" key="9">
    <source>
        <dbReference type="ARBA" id="ARBA00023235"/>
    </source>
</evidence>